<dbReference type="EMBL" id="FOSR01000002">
    <property type="protein sequence ID" value="SFK38178.1"/>
    <property type="molecule type" value="Genomic_DNA"/>
</dbReference>
<keyword evidence="6" id="KW-1133">Transmembrane helix</keyword>
<name>A0A1I3Z288_9GAMM</name>
<evidence type="ECO:0000313" key="10">
    <source>
        <dbReference type="Proteomes" id="UP000198725"/>
    </source>
</evidence>
<evidence type="ECO:0000256" key="1">
    <source>
        <dbReference type="ARBA" id="ARBA00004377"/>
    </source>
</evidence>
<dbReference type="PROSITE" id="PS00409">
    <property type="entry name" value="PROKAR_NTER_METHYL"/>
    <property type="match status" value="1"/>
</dbReference>
<proteinExistence type="predicted"/>
<dbReference type="PANTHER" id="PTHR39583:SF2">
    <property type="entry name" value="TYPE II SECRETION SYSTEM PROTEIN J"/>
    <property type="match status" value="1"/>
</dbReference>
<keyword evidence="5" id="KW-0812">Transmembrane</keyword>
<keyword evidence="3" id="KW-0488">Methylation</keyword>
<dbReference type="InterPro" id="IPR045584">
    <property type="entry name" value="Pilin-like"/>
</dbReference>
<dbReference type="InterPro" id="IPR012902">
    <property type="entry name" value="N_methyl_site"/>
</dbReference>
<evidence type="ECO:0000313" key="9">
    <source>
        <dbReference type="EMBL" id="SFK38178.1"/>
    </source>
</evidence>
<dbReference type="SUPFAM" id="SSF54523">
    <property type="entry name" value="Pili subunits"/>
    <property type="match status" value="1"/>
</dbReference>
<sequence>MKRMAGFTLLEVLAALMLLAFLLVGVYSGIHTATRTVHAGQARIEQFDQIRAAQHFMRSELAQALTQPIAHDEHGLPLYFSGDAHEMKFVAPLPGYLGRLGPQLQQLKLVPGDNGNLQLEASFAILPPDGSEPEPLGDAQVLLSGITSGGFDYRGRDRQGHPGDWQGDWKDGHRLPSLVSIHLELDGGRDWPTLQTPLRVNASATRGANDPLRGLRAQGVVR</sequence>
<protein>
    <submittedName>
        <fullName evidence="8">Prepilin-type N-terminal cleavage/methylation domain-containing protein</fullName>
    </submittedName>
    <submittedName>
        <fullName evidence="9">Type II secretion system protein J (GspJ)</fullName>
    </submittedName>
</protein>
<reference evidence="10" key="2">
    <citation type="submission" date="2016-10" db="EMBL/GenBank/DDBJ databases">
        <authorList>
            <person name="Varghese N."/>
            <person name="Submissions S."/>
        </authorList>
    </citation>
    <scope>NUCLEOTIDE SEQUENCE [LARGE SCALE GENOMIC DNA]</scope>
    <source>
        <strain evidence="10">MO64</strain>
    </source>
</reference>
<dbReference type="PANTHER" id="PTHR39583">
    <property type="entry name" value="TYPE II SECRETION SYSTEM PROTEIN J-RELATED"/>
    <property type="match status" value="1"/>
</dbReference>
<keyword evidence="7" id="KW-0472">Membrane</keyword>
<dbReference type="Pfam" id="PF07963">
    <property type="entry name" value="N_methyl"/>
    <property type="match status" value="1"/>
</dbReference>
<evidence type="ECO:0000256" key="4">
    <source>
        <dbReference type="ARBA" id="ARBA00022519"/>
    </source>
</evidence>
<reference evidence="8 11" key="3">
    <citation type="submission" date="2019-08" db="EMBL/GenBank/DDBJ databases">
        <title>Complete genome sequence of Rhodanobacter glycinis strain T01E-68 isolated from tomato root.</title>
        <authorList>
            <person name="Weon H.-Y."/>
            <person name="Lee S.A."/>
        </authorList>
    </citation>
    <scope>NUCLEOTIDE SEQUENCE [LARGE SCALE GENOMIC DNA]</scope>
    <source>
        <strain evidence="8 11">T01E-68</strain>
    </source>
</reference>
<evidence type="ECO:0000256" key="7">
    <source>
        <dbReference type="ARBA" id="ARBA00023136"/>
    </source>
</evidence>
<organism evidence="9 10">
    <name type="scientific">Rhodanobacter glycinis</name>
    <dbReference type="NCBI Taxonomy" id="582702"/>
    <lineage>
        <taxon>Bacteria</taxon>
        <taxon>Pseudomonadati</taxon>
        <taxon>Pseudomonadota</taxon>
        <taxon>Gammaproteobacteria</taxon>
        <taxon>Lysobacterales</taxon>
        <taxon>Rhodanobacteraceae</taxon>
        <taxon>Rhodanobacter</taxon>
    </lineage>
</organism>
<evidence type="ECO:0000256" key="2">
    <source>
        <dbReference type="ARBA" id="ARBA00022475"/>
    </source>
</evidence>
<dbReference type="GO" id="GO:0005886">
    <property type="term" value="C:plasma membrane"/>
    <property type="evidence" value="ECO:0007669"/>
    <property type="project" value="UniProtKB-SubCell"/>
</dbReference>
<gene>
    <name evidence="8" type="ORF">CS053_17390</name>
    <name evidence="9" type="ORF">SAMN05192579_102156</name>
</gene>
<dbReference type="AlphaFoldDB" id="A0A1I3Z288"/>
<evidence type="ECO:0000313" key="8">
    <source>
        <dbReference type="EMBL" id="QEE26079.1"/>
    </source>
</evidence>
<dbReference type="RefSeq" id="WP_092701404.1">
    <property type="nucleotide sequence ID" value="NZ_CP042807.1"/>
</dbReference>
<keyword evidence="10" id="KW-1185">Reference proteome</keyword>
<evidence type="ECO:0000256" key="3">
    <source>
        <dbReference type="ARBA" id="ARBA00022481"/>
    </source>
</evidence>
<comment type="subcellular location">
    <subcellularLocation>
        <location evidence="1">Cell inner membrane</location>
        <topology evidence="1">Single-pass membrane protein</topology>
    </subcellularLocation>
</comment>
<dbReference type="KEGG" id="rgl:CS053_17390"/>
<accession>A0A1I3Z288</accession>
<evidence type="ECO:0000313" key="11">
    <source>
        <dbReference type="Proteomes" id="UP000321807"/>
    </source>
</evidence>
<dbReference type="NCBIfam" id="TIGR02532">
    <property type="entry name" value="IV_pilin_GFxxxE"/>
    <property type="match status" value="1"/>
</dbReference>
<keyword evidence="2" id="KW-1003">Cell membrane</keyword>
<dbReference type="InterPro" id="IPR051621">
    <property type="entry name" value="T2SS_protein_J"/>
</dbReference>
<dbReference type="EMBL" id="CP042807">
    <property type="protein sequence ID" value="QEE26079.1"/>
    <property type="molecule type" value="Genomic_DNA"/>
</dbReference>
<evidence type="ECO:0000256" key="5">
    <source>
        <dbReference type="ARBA" id="ARBA00022692"/>
    </source>
</evidence>
<dbReference type="Proteomes" id="UP000198725">
    <property type="component" value="Unassembled WGS sequence"/>
</dbReference>
<keyword evidence="4" id="KW-0997">Cell inner membrane</keyword>
<reference evidence="9" key="1">
    <citation type="submission" date="2016-10" db="EMBL/GenBank/DDBJ databases">
        <authorList>
            <person name="de Groot N.N."/>
        </authorList>
    </citation>
    <scope>NUCLEOTIDE SEQUENCE [LARGE SCALE GENOMIC DNA]</scope>
    <source>
        <strain evidence="9">MO64</strain>
    </source>
</reference>
<dbReference type="Proteomes" id="UP000321807">
    <property type="component" value="Chromosome"/>
</dbReference>
<evidence type="ECO:0000256" key="6">
    <source>
        <dbReference type="ARBA" id="ARBA00022989"/>
    </source>
</evidence>